<dbReference type="GO" id="GO:0005524">
    <property type="term" value="F:ATP binding"/>
    <property type="evidence" value="ECO:0007669"/>
    <property type="project" value="UniProtKB-KW"/>
</dbReference>
<evidence type="ECO:0000256" key="1">
    <source>
        <dbReference type="ARBA" id="ARBA00022679"/>
    </source>
</evidence>
<organism evidence="6 7">
    <name type="scientific">Cryobacterium serini</name>
    <dbReference type="NCBI Taxonomy" id="1259201"/>
    <lineage>
        <taxon>Bacteria</taxon>
        <taxon>Bacillati</taxon>
        <taxon>Actinomycetota</taxon>
        <taxon>Actinomycetes</taxon>
        <taxon>Micrococcales</taxon>
        <taxon>Microbacteriaceae</taxon>
        <taxon>Cryobacterium</taxon>
    </lineage>
</organism>
<sequence>MGGMALLYQAELRPSKIELIKGWAPTQPWFEGSASATFTSVGSFRFDDPNGEVGIETILVRAGDGPVLQVPLTYRGVPLVGGEAWIIGTMQHSVLGQRWVYDATGDPAYLAAVATAALTGGRQAEQYIEIDGVRVLRESTAVVTGSGKNDASVPSLTSAGTVSTRHDRGATVVEAGALRLVVARLLTPRRPQRSDSDWLARFDDTATTEVLTGTWTNQPCPQTLVQVQVQAG</sequence>
<dbReference type="AlphaFoldDB" id="A0A4R9BKY8"/>
<keyword evidence="7" id="KW-1185">Reference proteome</keyword>
<evidence type="ECO:0000256" key="2">
    <source>
        <dbReference type="ARBA" id="ARBA00022741"/>
    </source>
</evidence>
<comment type="caution">
    <text evidence="6">The sequence shown here is derived from an EMBL/GenBank/DDBJ whole genome shotgun (WGS) entry which is preliminary data.</text>
</comment>
<dbReference type="Proteomes" id="UP000297626">
    <property type="component" value="Unassembled WGS sequence"/>
</dbReference>
<protein>
    <recommendedName>
        <fullName evidence="5">Maltokinase N-terminal cap domain-containing protein</fullName>
    </recommendedName>
</protein>
<gene>
    <name evidence="6" type="ORF">E3T51_11665</name>
</gene>
<keyword evidence="2" id="KW-0547">Nucleotide-binding</keyword>
<accession>A0A4R9BKY8</accession>
<evidence type="ECO:0000256" key="4">
    <source>
        <dbReference type="ARBA" id="ARBA00022840"/>
    </source>
</evidence>
<dbReference type="Pfam" id="PF18085">
    <property type="entry name" value="Mak_N_cap"/>
    <property type="match status" value="1"/>
</dbReference>
<dbReference type="NCBIfam" id="NF047744">
    <property type="entry name" value="CG0192_rel"/>
    <property type="match status" value="1"/>
</dbReference>
<dbReference type="EMBL" id="SOHN01000015">
    <property type="protein sequence ID" value="TFD86654.1"/>
    <property type="molecule type" value="Genomic_DNA"/>
</dbReference>
<name>A0A4R9BKY8_9MICO</name>
<dbReference type="GO" id="GO:0016301">
    <property type="term" value="F:kinase activity"/>
    <property type="evidence" value="ECO:0007669"/>
    <property type="project" value="UniProtKB-KW"/>
</dbReference>
<evidence type="ECO:0000313" key="6">
    <source>
        <dbReference type="EMBL" id="TFD86654.1"/>
    </source>
</evidence>
<feature type="domain" description="Maltokinase N-terminal cap" evidence="5">
    <location>
        <begin position="23"/>
        <end position="106"/>
    </location>
</feature>
<keyword evidence="4" id="KW-0067">ATP-binding</keyword>
<evidence type="ECO:0000256" key="3">
    <source>
        <dbReference type="ARBA" id="ARBA00022777"/>
    </source>
</evidence>
<evidence type="ECO:0000259" key="5">
    <source>
        <dbReference type="Pfam" id="PF18085"/>
    </source>
</evidence>
<dbReference type="InterPro" id="IPR040999">
    <property type="entry name" value="Mak_N_cap"/>
</dbReference>
<evidence type="ECO:0000313" key="7">
    <source>
        <dbReference type="Proteomes" id="UP000297626"/>
    </source>
</evidence>
<keyword evidence="1" id="KW-0808">Transferase</keyword>
<keyword evidence="3" id="KW-0418">Kinase</keyword>
<proteinExistence type="predicted"/>
<reference evidence="6 7" key="1">
    <citation type="submission" date="2019-03" db="EMBL/GenBank/DDBJ databases">
        <title>Genomics of glacier-inhabiting Cryobacterium strains.</title>
        <authorList>
            <person name="Liu Q."/>
            <person name="Xin Y.-H."/>
        </authorList>
    </citation>
    <scope>NUCLEOTIDE SEQUENCE [LARGE SCALE GENOMIC DNA]</scope>
    <source>
        <strain evidence="6 7">Sr54</strain>
    </source>
</reference>